<dbReference type="Pfam" id="PF00383">
    <property type="entry name" value="dCMP_cyt_deam_1"/>
    <property type="match status" value="1"/>
</dbReference>
<keyword evidence="2" id="KW-0378">Hydrolase</keyword>
<evidence type="ECO:0000313" key="4">
    <source>
        <dbReference type="EMBL" id="QHT96100.1"/>
    </source>
</evidence>
<dbReference type="CDD" id="cd01286">
    <property type="entry name" value="deoxycytidylate_deaminase"/>
    <property type="match status" value="1"/>
</dbReference>
<dbReference type="AlphaFoldDB" id="A0A6C0IU75"/>
<dbReference type="PIRSF" id="PIRSF006019">
    <property type="entry name" value="dCMP_deaminase"/>
    <property type="match status" value="1"/>
</dbReference>
<sequence>MSIALLASGRSPCGRLHVGSVIVKDNRIISMGYNGFLPGAPHISIVKDDHEQAVVHSEINAITDCAKRGVQISKATMYITHFPCLNCFRTIASSDIKEIIYLNDYNNDEIVWQLAEDTKIIIKQLSPMENK</sequence>
<dbReference type="GO" id="GO:0004132">
    <property type="term" value="F:dCMP deaminase activity"/>
    <property type="evidence" value="ECO:0007669"/>
    <property type="project" value="InterPro"/>
</dbReference>
<evidence type="ECO:0000256" key="1">
    <source>
        <dbReference type="ARBA" id="ARBA00001947"/>
    </source>
</evidence>
<dbReference type="InterPro" id="IPR016473">
    <property type="entry name" value="dCMP_deaminase"/>
</dbReference>
<dbReference type="GO" id="GO:0008270">
    <property type="term" value="F:zinc ion binding"/>
    <property type="evidence" value="ECO:0007669"/>
    <property type="project" value="InterPro"/>
</dbReference>
<dbReference type="SUPFAM" id="SSF53927">
    <property type="entry name" value="Cytidine deaminase-like"/>
    <property type="match status" value="1"/>
</dbReference>
<organism evidence="4">
    <name type="scientific">viral metagenome</name>
    <dbReference type="NCBI Taxonomy" id="1070528"/>
    <lineage>
        <taxon>unclassified sequences</taxon>
        <taxon>metagenomes</taxon>
        <taxon>organismal metagenomes</taxon>
    </lineage>
</organism>
<dbReference type="EMBL" id="MN740252">
    <property type="protein sequence ID" value="QHT96100.1"/>
    <property type="molecule type" value="Genomic_DNA"/>
</dbReference>
<reference evidence="4" key="1">
    <citation type="journal article" date="2020" name="Nature">
        <title>Giant virus diversity and host interactions through global metagenomics.</title>
        <authorList>
            <person name="Schulz F."/>
            <person name="Roux S."/>
            <person name="Paez-Espino D."/>
            <person name="Jungbluth S."/>
            <person name="Walsh D.A."/>
            <person name="Denef V.J."/>
            <person name="McMahon K.D."/>
            <person name="Konstantinidis K.T."/>
            <person name="Eloe-Fadrosh E.A."/>
            <person name="Kyrpides N.C."/>
            <person name="Woyke T."/>
        </authorList>
    </citation>
    <scope>NUCLEOTIDE SEQUENCE</scope>
    <source>
        <strain evidence="4">GVMAG-M-3300024301-20</strain>
    </source>
</reference>
<dbReference type="PANTHER" id="PTHR11086">
    <property type="entry name" value="DEOXYCYTIDYLATE DEAMINASE-RELATED"/>
    <property type="match status" value="1"/>
</dbReference>
<dbReference type="PANTHER" id="PTHR11086:SF18">
    <property type="entry name" value="DEOXYCYTIDYLATE DEAMINASE"/>
    <property type="match status" value="1"/>
</dbReference>
<evidence type="ECO:0000259" key="3">
    <source>
        <dbReference type="PROSITE" id="PS51747"/>
    </source>
</evidence>
<dbReference type="InterPro" id="IPR002125">
    <property type="entry name" value="CMP_dCMP_dom"/>
</dbReference>
<dbReference type="Gene3D" id="3.40.140.10">
    <property type="entry name" value="Cytidine Deaminase, domain 2"/>
    <property type="match status" value="1"/>
</dbReference>
<dbReference type="InterPro" id="IPR015517">
    <property type="entry name" value="dCMP_deaminase-rel"/>
</dbReference>
<accession>A0A6C0IU75</accession>
<evidence type="ECO:0000256" key="2">
    <source>
        <dbReference type="ARBA" id="ARBA00022801"/>
    </source>
</evidence>
<feature type="domain" description="CMP/dCMP-type deaminase" evidence="3">
    <location>
        <begin position="1"/>
        <end position="113"/>
    </location>
</feature>
<dbReference type="InterPro" id="IPR016193">
    <property type="entry name" value="Cytidine_deaminase-like"/>
</dbReference>
<name>A0A6C0IU75_9ZZZZ</name>
<protein>
    <recommendedName>
        <fullName evidence="3">CMP/dCMP-type deaminase domain-containing protein</fullName>
    </recommendedName>
</protein>
<proteinExistence type="predicted"/>
<dbReference type="PROSITE" id="PS51747">
    <property type="entry name" value="CYT_DCMP_DEAMINASES_2"/>
    <property type="match status" value="1"/>
</dbReference>
<dbReference type="GO" id="GO:0005737">
    <property type="term" value="C:cytoplasm"/>
    <property type="evidence" value="ECO:0007669"/>
    <property type="project" value="TreeGrafter"/>
</dbReference>
<dbReference type="GO" id="GO:0006220">
    <property type="term" value="P:pyrimidine nucleotide metabolic process"/>
    <property type="evidence" value="ECO:0007669"/>
    <property type="project" value="InterPro"/>
</dbReference>
<dbReference type="InterPro" id="IPR035105">
    <property type="entry name" value="Deoxycytidylate_deaminase_dom"/>
</dbReference>
<comment type="cofactor">
    <cofactor evidence="1">
        <name>Zn(2+)</name>
        <dbReference type="ChEBI" id="CHEBI:29105"/>
    </cofactor>
</comment>